<accession>A0A4R6XC76</accession>
<dbReference type="Proteomes" id="UP000295724">
    <property type="component" value="Unassembled WGS sequence"/>
</dbReference>
<evidence type="ECO:0000259" key="2">
    <source>
        <dbReference type="Pfam" id="PF12158"/>
    </source>
</evidence>
<dbReference type="AlphaFoldDB" id="A0A4R6XC76"/>
<feature type="domain" description="DUF3592" evidence="2">
    <location>
        <begin position="35"/>
        <end position="132"/>
    </location>
</feature>
<organism evidence="3 4">
    <name type="scientific">Marinicella litoralis</name>
    <dbReference type="NCBI Taxonomy" id="644220"/>
    <lineage>
        <taxon>Bacteria</taxon>
        <taxon>Pseudomonadati</taxon>
        <taxon>Pseudomonadota</taxon>
        <taxon>Gammaproteobacteria</taxon>
        <taxon>Lysobacterales</taxon>
        <taxon>Marinicellaceae</taxon>
        <taxon>Marinicella</taxon>
    </lineage>
</organism>
<comment type="caution">
    <text evidence="3">The sequence shown here is derived from an EMBL/GenBank/DDBJ whole genome shotgun (WGS) entry which is preliminary data.</text>
</comment>
<evidence type="ECO:0000313" key="4">
    <source>
        <dbReference type="Proteomes" id="UP000295724"/>
    </source>
</evidence>
<dbReference type="RefSeq" id="WP_162846917.1">
    <property type="nucleotide sequence ID" value="NZ_NIHB01000005.1"/>
</dbReference>
<keyword evidence="1" id="KW-0812">Transmembrane</keyword>
<evidence type="ECO:0000313" key="3">
    <source>
        <dbReference type="EMBL" id="TDR16852.1"/>
    </source>
</evidence>
<protein>
    <submittedName>
        <fullName evidence="3">Uncharacterized protein DUF3592</fullName>
    </submittedName>
</protein>
<name>A0A4R6XC76_9GAMM</name>
<proteinExistence type="predicted"/>
<keyword evidence="1" id="KW-1133">Transmembrane helix</keyword>
<reference evidence="3 4" key="1">
    <citation type="submission" date="2019-03" db="EMBL/GenBank/DDBJ databases">
        <title>Genomic Encyclopedia of Type Strains, Phase IV (KMG-IV): sequencing the most valuable type-strain genomes for metagenomic binning, comparative biology and taxonomic classification.</title>
        <authorList>
            <person name="Goeker M."/>
        </authorList>
    </citation>
    <scope>NUCLEOTIDE SEQUENCE [LARGE SCALE GENOMIC DNA]</scope>
    <source>
        <strain evidence="3 4">DSM 25488</strain>
    </source>
</reference>
<dbReference type="Pfam" id="PF12158">
    <property type="entry name" value="DUF3592"/>
    <property type="match status" value="1"/>
</dbReference>
<dbReference type="InterPro" id="IPR021994">
    <property type="entry name" value="DUF3592"/>
</dbReference>
<sequence length="167" mass="18904">MGKSTLALLILGSLFLAIGVWLLSSAWSSNSWPIVEGQIESTKVVARFSQVSSTTQRKLDYSIEVRYAYEVDGVIHHGQRYSLGTGHTVEGGFSKKSDAREWLKQSNFRINQPINVYVDPNDVKNTVLYAGILWSTWVPIYISLLFIGMGFFNHRYMQSKAYQSTLQ</sequence>
<keyword evidence="4" id="KW-1185">Reference proteome</keyword>
<feature type="transmembrane region" description="Helical" evidence="1">
    <location>
        <begin position="127"/>
        <end position="152"/>
    </location>
</feature>
<gene>
    <name evidence="3" type="ORF">C8D91_2759</name>
</gene>
<dbReference type="EMBL" id="SNZB01000007">
    <property type="protein sequence ID" value="TDR16852.1"/>
    <property type="molecule type" value="Genomic_DNA"/>
</dbReference>
<evidence type="ECO:0000256" key="1">
    <source>
        <dbReference type="SAM" id="Phobius"/>
    </source>
</evidence>
<keyword evidence="1" id="KW-0472">Membrane</keyword>